<feature type="domain" description="Ancillary SecYEG translocon subunit/Cell division coordinator CpoB TPR" evidence="10">
    <location>
        <begin position="20"/>
        <end position="191"/>
    </location>
</feature>
<dbReference type="GO" id="GO:0005886">
    <property type="term" value="C:plasma membrane"/>
    <property type="evidence" value="ECO:0007669"/>
    <property type="project" value="UniProtKB-SubCell"/>
</dbReference>
<comment type="caution">
    <text evidence="11">The sequence shown here is derived from an EMBL/GenBank/DDBJ whole genome shotgun (WGS) entry which is preliminary data.</text>
</comment>
<keyword evidence="12" id="KW-1185">Reference proteome</keyword>
<name>A0A916RCN1_9HYPH</name>
<feature type="transmembrane region" description="Helical" evidence="9">
    <location>
        <begin position="26"/>
        <end position="43"/>
    </location>
</feature>
<proteinExistence type="inferred from homology"/>
<evidence type="ECO:0000256" key="9">
    <source>
        <dbReference type="SAM" id="Phobius"/>
    </source>
</evidence>
<dbReference type="GO" id="GO:0044877">
    <property type="term" value="F:protein-containing complex binding"/>
    <property type="evidence" value="ECO:0007669"/>
    <property type="project" value="InterPro"/>
</dbReference>
<comment type="subcellular location">
    <subcellularLocation>
        <location evidence="1">Cell membrane</location>
        <topology evidence="1">Single-pass type II membrane protein</topology>
    </subcellularLocation>
</comment>
<keyword evidence="2" id="KW-1003">Cell membrane</keyword>
<reference evidence="11 12" key="1">
    <citation type="journal article" date="2014" name="Int. J. Syst. Evol. Microbiol.">
        <title>Complete genome sequence of Corynebacterium casei LMG S-19264T (=DSM 44701T), isolated from a smear-ripened cheese.</title>
        <authorList>
            <consortium name="US DOE Joint Genome Institute (JGI-PGF)"/>
            <person name="Walter F."/>
            <person name="Albersmeier A."/>
            <person name="Kalinowski J."/>
            <person name="Ruckert C."/>
        </authorList>
    </citation>
    <scope>NUCLEOTIDE SEQUENCE [LARGE SCALE GENOMIC DNA]</scope>
    <source>
        <strain evidence="11 12">CGMCC 1.15896</strain>
    </source>
</reference>
<dbReference type="SUPFAM" id="SSF48452">
    <property type="entry name" value="TPR-like"/>
    <property type="match status" value="1"/>
</dbReference>
<evidence type="ECO:0000259" key="10">
    <source>
        <dbReference type="Pfam" id="PF09976"/>
    </source>
</evidence>
<dbReference type="OrthoDB" id="7173339at2"/>
<evidence type="ECO:0000256" key="7">
    <source>
        <dbReference type="ARBA" id="ARBA00024197"/>
    </source>
</evidence>
<dbReference type="InterPro" id="IPR011990">
    <property type="entry name" value="TPR-like_helical_dom_sf"/>
</dbReference>
<dbReference type="EMBL" id="BMKB01000003">
    <property type="protein sequence ID" value="GGA50258.1"/>
    <property type="molecule type" value="Genomic_DNA"/>
</dbReference>
<evidence type="ECO:0000256" key="6">
    <source>
        <dbReference type="ARBA" id="ARBA00023186"/>
    </source>
</evidence>
<dbReference type="Proteomes" id="UP000596977">
    <property type="component" value="Unassembled WGS sequence"/>
</dbReference>
<dbReference type="InterPro" id="IPR026039">
    <property type="entry name" value="YfgM"/>
</dbReference>
<evidence type="ECO:0000256" key="4">
    <source>
        <dbReference type="ARBA" id="ARBA00022989"/>
    </source>
</evidence>
<dbReference type="AlphaFoldDB" id="A0A916RCN1"/>
<keyword evidence="6" id="KW-0143">Chaperone</keyword>
<evidence type="ECO:0000313" key="12">
    <source>
        <dbReference type="Proteomes" id="UP000596977"/>
    </source>
</evidence>
<keyword evidence="5 9" id="KW-0472">Membrane</keyword>
<comment type="similarity">
    <text evidence="7">Belongs to the YfgM family.</text>
</comment>
<evidence type="ECO:0000313" key="11">
    <source>
        <dbReference type="EMBL" id="GGA50258.1"/>
    </source>
</evidence>
<evidence type="ECO:0000256" key="1">
    <source>
        <dbReference type="ARBA" id="ARBA00004401"/>
    </source>
</evidence>
<evidence type="ECO:0000256" key="8">
    <source>
        <dbReference type="ARBA" id="ARBA00024235"/>
    </source>
</evidence>
<dbReference type="Gene3D" id="1.25.40.10">
    <property type="entry name" value="Tetratricopeptide repeat domain"/>
    <property type="match status" value="1"/>
</dbReference>
<gene>
    <name evidence="11" type="ORF">GCM10011499_20210</name>
</gene>
<evidence type="ECO:0000256" key="2">
    <source>
        <dbReference type="ARBA" id="ARBA00022475"/>
    </source>
</evidence>
<dbReference type="PANTHER" id="PTHR38035:SF1">
    <property type="entry name" value="ANCILLARY SECYEG TRANSLOCON SUBUNIT"/>
    <property type="match status" value="1"/>
</dbReference>
<evidence type="ECO:0000256" key="3">
    <source>
        <dbReference type="ARBA" id="ARBA00022692"/>
    </source>
</evidence>
<protein>
    <recommendedName>
        <fullName evidence="8">Ancillary SecYEG translocon subunit</fullName>
    </recommendedName>
</protein>
<dbReference type="RefSeq" id="WP_127074349.1">
    <property type="nucleotide sequence ID" value="NZ_BMKB01000003.1"/>
</dbReference>
<keyword evidence="3 9" id="KW-0812">Transmembrane</keyword>
<keyword evidence="4 9" id="KW-1133">Transmembrane helix</keyword>
<organism evidence="11 12">
    <name type="scientific">Pelagibacterium lentulum</name>
    <dbReference type="NCBI Taxonomy" id="2029865"/>
    <lineage>
        <taxon>Bacteria</taxon>
        <taxon>Pseudomonadati</taxon>
        <taxon>Pseudomonadota</taxon>
        <taxon>Alphaproteobacteria</taxon>
        <taxon>Hyphomicrobiales</taxon>
        <taxon>Devosiaceae</taxon>
        <taxon>Pelagibacterium</taxon>
    </lineage>
</organism>
<evidence type="ECO:0000256" key="5">
    <source>
        <dbReference type="ARBA" id="ARBA00023136"/>
    </source>
</evidence>
<dbReference type="InterPro" id="IPR018704">
    <property type="entry name" value="SecYEG/CpoB_TPR"/>
</dbReference>
<dbReference type="Pfam" id="PF09976">
    <property type="entry name" value="TPR_21"/>
    <property type="match status" value="1"/>
</dbReference>
<sequence length="243" mass="26314">MSDDSFLREVEEELRSDKLKAFWRRYAPFIIGGAVLIVLVVAGNETWKWWRASTAANASDQYYAAIEMAERGDLQGAQAALNEIAQSGPGGYAILAQFRAAGVLAEMGDYDAAISAYDALSSSLNEPRLRELALIMGAYLAVDHLDEAAVQARAGSMTGEGDPMRNHAREALGLAAYRAGDFEAARANFELIAADFNAPQDMQTRAYVYLEQLASAGVDISEPVFDAPATDLDMDAMTELLTE</sequence>
<dbReference type="PANTHER" id="PTHR38035">
    <property type="entry name" value="UPF0070 PROTEIN YFGM"/>
    <property type="match status" value="1"/>
</dbReference>
<accession>A0A916RCN1</accession>